<dbReference type="SUPFAM" id="SSF54593">
    <property type="entry name" value="Glyoxalase/Bleomycin resistance protein/Dihydroxybiphenyl dioxygenase"/>
    <property type="match status" value="1"/>
</dbReference>
<dbReference type="PANTHER" id="PTHR35908">
    <property type="entry name" value="HYPOTHETICAL FUSION PROTEIN"/>
    <property type="match status" value="1"/>
</dbReference>
<dbReference type="PROSITE" id="PS51819">
    <property type="entry name" value="VOC"/>
    <property type="match status" value="1"/>
</dbReference>
<dbReference type="PANTHER" id="PTHR35908:SF1">
    <property type="entry name" value="CONSERVED PROTEIN"/>
    <property type="match status" value="1"/>
</dbReference>
<keyword evidence="3" id="KW-1185">Reference proteome</keyword>
<gene>
    <name evidence="2" type="ORF">GCM10022204_15780</name>
</gene>
<dbReference type="InterPro" id="IPR041581">
    <property type="entry name" value="Glyoxalase_6"/>
</dbReference>
<dbReference type="Pfam" id="PF18029">
    <property type="entry name" value="Glyoxalase_6"/>
    <property type="match status" value="1"/>
</dbReference>
<name>A0ABP7D6U6_9ACTN</name>
<evidence type="ECO:0000313" key="3">
    <source>
        <dbReference type="Proteomes" id="UP001500051"/>
    </source>
</evidence>
<dbReference type="InterPro" id="IPR029068">
    <property type="entry name" value="Glyas_Bleomycin-R_OHBP_Dase"/>
</dbReference>
<dbReference type="Gene3D" id="3.10.180.10">
    <property type="entry name" value="2,3-Dihydroxybiphenyl 1,2-Dioxygenase, domain 1"/>
    <property type="match status" value="1"/>
</dbReference>
<organism evidence="2 3">
    <name type="scientific">Microlunatus aurantiacus</name>
    <dbReference type="NCBI Taxonomy" id="446786"/>
    <lineage>
        <taxon>Bacteria</taxon>
        <taxon>Bacillati</taxon>
        <taxon>Actinomycetota</taxon>
        <taxon>Actinomycetes</taxon>
        <taxon>Propionibacteriales</taxon>
        <taxon>Propionibacteriaceae</taxon>
        <taxon>Microlunatus</taxon>
    </lineage>
</organism>
<dbReference type="Proteomes" id="UP001500051">
    <property type="component" value="Unassembled WGS sequence"/>
</dbReference>
<reference evidence="3" key="1">
    <citation type="journal article" date="2019" name="Int. J. Syst. Evol. Microbiol.">
        <title>The Global Catalogue of Microorganisms (GCM) 10K type strain sequencing project: providing services to taxonomists for standard genome sequencing and annotation.</title>
        <authorList>
            <consortium name="The Broad Institute Genomics Platform"/>
            <consortium name="The Broad Institute Genome Sequencing Center for Infectious Disease"/>
            <person name="Wu L."/>
            <person name="Ma J."/>
        </authorList>
    </citation>
    <scope>NUCLEOTIDE SEQUENCE [LARGE SCALE GENOMIC DNA]</scope>
    <source>
        <strain evidence="3">JCM 16548</strain>
    </source>
</reference>
<feature type="domain" description="VOC" evidence="1">
    <location>
        <begin position="14"/>
        <end position="127"/>
    </location>
</feature>
<evidence type="ECO:0000259" key="1">
    <source>
        <dbReference type="PROSITE" id="PS51819"/>
    </source>
</evidence>
<protein>
    <submittedName>
        <fullName evidence="2">VOC family protein</fullName>
    </submittedName>
</protein>
<sequence length="128" mass="13660">MPTVPTSIGAMPIALGQVVVDCIDAEKLATFWSELLGLPLAPGASQFWAMIPAPADKSLPPLMFLQVEDPTPGKNKWHLDLFAADPAAEIDRAVALGATRQGDYDEHDAVWTTLADPEGNLFDVAAPH</sequence>
<comment type="caution">
    <text evidence="2">The sequence shown here is derived from an EMBL/GenBank/DDBJ whole genome shotgun (WGS) entry which is preliminary data.</text>
</comment>
<dbReference type="EMBL" id="BAAAYX010000004">
    <property type="protein sequence ID" value="GAA3699989.1"/>
    <property type="molecule type" value="Genomic_DNA"/>
</dbReference>
<dbReference type="InterPro" id="IPR037523">
    <property type="entry name" value="VOC_core"/>
</dbReference>
<evidence type="ECO:0000313" key="2">
    <source>
        <dbReference type="EMBL" id="GAA3699989.1"/>
    </source>
</evidence>
<accession>A0ABP7D6U6</accession>
<proteinExistence type="predicted"/>